<keyword evidence="5" id="KW-1185">Reference proteome</keyword>
<evidence type="ECO:0000313" key="5">
    <source>
        <dbReference type="Proteomes" id="UP000077881"/>
    </source>
</evidence>
<name>A0A0Q9YGH5_9BACI</name>
<dbReference type="STRING" id="217031.ABB05_14220"/>
<dbReference type="OrthoDB" id="2821267at2"/>
<evidence type="ECO:0000313" key="2">
    <source>
        <dbReference type="EMBL" id="KRG16930.1"/>
    </source>
</evidence>
<organism evidence="2 4">
    <name type="scientific">Lederbergia galactosidilytica</name>
    <dbReference type="NCBI Taxonomy" id="217031"/>
    <lineage>
        <taxon>Bacteria</taxon>
        <taxon>Bacillati</taxon>
        <taxon>Bacillota</taxon>
        <taxon>Bacilli</taxon>
        <taxon>Bacillales</taxon>
        <taxon>Bacillaceae</taxon>
        <taxon>Lederbergia</taxon>
    </lineage>
</organism>
<dbReference type="InterPro" id="IPR043519">
    <property type="entry name" value="NT_sf"/>
</dbReference>
<dbReference type="SUPFAM" id="SSF81301">
    <property type="entry name" value="Nucleotidyltransferase"/>
    <property type="match status" value="1"/>
</dbReference>
<dbReference type="GO" id="GO:0016779">
    <property type="term" value="F:nucleotidyltransferase activity"/>
    <property type="evidence" value="ECO:0007669"/>
    <property type="project" value="InterPro"/>
</dbReference>
<gene>
    <name evidence="3" type="ORF">ABB05_14220</name>
    <name evidence="2" type="ORF">ACA29_02435</name>
</gene>
<proteinExistence type="predicted"/>
<protein>
    <recommendedName>
        <fullName evidence="1">Polymerase nucleotidyl transferase domain-containing protein</fullName>
    </recommendedName>
</protein>
<comment type="caution">
    <text evidence="2">The sequence shown here is derived from an EMBL/GenBank/DDBJ whole genome shotgun (WGS) entry which is preliminary data.</text>
</comment>
<sequence length="266" mass="31827">MYNNEERELLKQKIEHFSKQLDEVQGLLLVGSGATGYRDQYSDLDLLVVVNNSQKVLTVQNKLQTYLHTQYRILEEKVYQHEPDIFVTCFLFNNYLGLDLGIWSLNKLRATKPNWLVLFDRDPNKLEKKLVQSLKIHTHQNLEEMIEDSLTFIWQFFRSSAIAIKRQQYIQAIREIDFIRCHIIRFICQKHHIHYDFEKSIDHITDPHVQKLQRTYEVKLEQYSMQQLLRDVLSLYFSVINISESAIQLKQQEMLDEFIRDLFEGT</sequence>
<accession>A0A0Q9YGH5</accession>
<evidence type="ECO:0000313" key="3">
    <source>
        <dbReference type="EMBL" id="OAK69118.1"/>
    </source>
</evidence>
<feature type="domain" description="Polymerase nucleotidyl transferase" evidence="1">
    <location>
        <begin position="13"/>
        <end position="86"/>
    </location>
</feature>
<dbReference type="PATRIC" id="fig|217031.4.peg.825"/>
<dbReference type="Proteomes" id="UP000053881">
    <property type="component" value="Unassembled WGS sequence"/>
</dbReference>
<dbReference type="Proteomes" id="UP000077881">
    <property type="component" value="Unassembled WGS sequence"/>
</dbReference>
<dbReference type="EMBL" id="LGPB01000022">
    <property type="protein sequence ID" value="KRG16930.1"/>
    <property type="molecule type" value="Genomic_DNA"/>
</dbReference>
<evidence type="ECO:0000313" key="4">
    <source>
        <dbReference type="Proteomes" id="UP000053881"/>
    </source>
</evidence>
<dbReference type="AlphaFoldDB" id="A0A0Q9YGH5"/>
<dbReference type="EMBL" id="LDJR01000054">
    <property type="protein sequence ID" value="OAK69118.1"/>
    <property type="molecule type" value="Genomic_DNA"/>
</dbReference>
<reference evidence="3 5" key="1">
    <citation type="submission" date="2015-05" db="EMBL/GenBank/DDBJ databases">
        <title>Comparison of genome.</title>
        <authorList>
            <person name="Zheng Z."/>
            <person name="Sun M."/>
        </authorList>
    </citation>
    <scope>NUCLEOTIDE SEQUENCE [LARGE SCALE GENOMIC DNA]</scope>
    <source>
        <strain evidence="3 5">G25-74</strain>
    </source>
</reference>
<dbReference type="Pfam" id="PF01909">
    <property type="entry name" value="NTP_transf_2"/>
    <property type="match status" value="1"/>
</dbReference>
<dbReference type="RefSeq" id="WP_057994044.1">
    <property type="nucleotide sequence ID" value="NZ_JAGGKH010000005.1"/>
</dbReference>
<dbReference type="InterPro" id="IPR002934">
    <property type="entry name" value="Polymerase_NTP_transf_dom"/>
</dbReference>
<reference evidence="2 4" key="2">
    <citation type="submission" date="2015-06" db="EMBL/GenBank/DDBJ databases">
        <title>Genome sequencing project of Bacillus galactosidilyticus PL133.</title>
        <authorList>
            <person name="Gaiero J."/>
            <person name="Nicol R."/>
            <person name="Habash M."/>
        </authorList>
    </citation>
    <scope>NUCLEOTIDE SEQUENCE [LARGE SCALE GENOMIC DNA]</scope>
    <source>
        <strain evidence="2 4">PL133</strain>
    </source>
</reference>
<evidence type="ECO:0000259" key="1">
    <source>
        <dbReference type="Pfam" id="PF01909"/>
    </source>
</evidence>
<dbReference type="Gene3D" id="3.30.460.10">
    <property type="entry name" value="Beta Polymerase, domain 2"/>
    <property type="match status" value="1"/>
</dbReference>